<dbReference type="PROSITE" id="PS51257">
    <property type="entry name" value="PROKAR_LIPOPROTEIN"/>
    <property type="match status" value="1"/>
</dbReference>
<organism evidence="3 4">
    <name type="scientific">Colwellia demingiae</name>
    <dbReference type="NCBI Taxonomy" id="89401"/>
    <lineage>
        <taxon>Bacteria</taxon>
        <taxon>Pseudomonadati</taxon>
        <taxon>Pseudomonadota</taxon>
        <taxon>Gammaproteobacteria</taxon>
        <taxon>Alteromonadales</taxon>
        <taxon>Colwelliaceae</taxon>
        <taxon>Colwellia</taxon>
    </lineage>
</organism>
<dbReference type="Proteomes" id="UP000321822">
    <property type="component" value="Unassembled WGS sequence"/>
</dbReference>
<protein>
    <submittedName>
        <fullName evidence="3">TolC family protein</fullName>
    </submittedName>
</protein>
<accession>A0A5C6QL33</accession>
<evidence type="ECO:0000256" key="1">
    <source>
        <dbReference type="ARBA" id="ARBA00007613"/>
    </source>
</evidence>
<dbReference type="Gene3D" id="2.20.200.10">
    <property type="entry name" value="Outer membrane efflux proteins (OEP)"/>
    <property type="match status" value="1"/>
</dbReference>
<reference evidence="3 4" key="1">
    <citation type="submission" date="2019-07" db="EMBL/GenBank/DDBJ databases">
        <title>Genomes of sea-ice associated Colwellia species.</title>
        <authorList>
            <person name="Bowman J.P."/>
        </authorList>
    </citation>
    <scope>NUCLEOTIDE SEQUENCE [LARGE SCALE GENOMIC DNA]</scope>
    <source>
        <strain evidence="3 4">ACAM 459</strain>
    </source>
</reference>
<dbReference type="PANTHER" id="PTHR30203">
    <property type="entry name" value="OUTER MEMBRANE CATION EFFLUX PROTEIN"/>
    <property type="match status" value="1"/>
</dbReference>
<comment type="similarity">
    <text evidence="1">Belongs to the outer membrane factor (OMF) (TC 1.B.17) family.</text>
</comment>
<dbReference type="AlphaFoldDB" id="A0A5C6QL33"/>
<dbReference type="Gene3D" id="1.20.1600.10">
    <property type="entry name" value="Outer membrane efflux proteins (OEP)"/>
    <property type="match status" value="1"/>
</dbReference>
<evidence type="ECO:0000313" key="4">
    <source>
        <dbReference type="Proteomes" id="UP000321822"/>
    </source>
</evidence>
<keyword evidence="2" id="KW-0732">Signal</keyword>
<comment type="caution">
    <text evidence="3">The sequence shown here is derived from an EMBL/GenBank/DDBJ whole genome shotgun (WGS) entry which is preliminary data.</text>
</comment>
<feature type="chain" id="PRO_5022850769" evidence="2">
    <location>
        <begin position="24"/>
        <end position="448"/>
    </location>
</feature>
<sequence length="448" mass="49551">MKLFPLFLSVISAFLISACSTFEDVTFDKQANNQLDNLANTKIDFSNEPAAMPLTNLLSIKEVDVLIEDALINNPSLQQTLLTLKKAEQQVTVTSSALWPSMSAGLNASNKENSSASYSGSLDVAWTADIWQQLANADQAQEANFSASVYAYQGAKDLLVAKVMQSYLNLVRLTQLTNIEDKRVSTYKKNGKVIIDRYRKGLILLNELDTAKSTTRSSQANLVDYQTQYQEALRNLSLLTGLAKNQLSYQTTFRNIVIPLHEIDASNIGRRPDLQQAYQNILSSQYLHKVAYKALLPSLSLSGSLTNNDNNLHDALFGSSAWELLGQLSAPIFNAGKLNSEAEIAKLSAEQSYWAFQEELLSAVNEVGNALAQDEAITERLTLTKLALESAERSEVTYTSRYRQGTVSLLDLLQIQQQTFTLQAQVTQLTYERLNNRITLGLALGLGV</sequence>
<evidence type="ECO:0000256" key="2">
    <source>
        <dbReference type="SAM" id="SignalP"/>
    </source>
</evidence>
<evidence type="ECO:0000313" key="3">
    <source>
        <dbReference type="EMBL" id="TWX69685.1"/>
    </source>
</evidence>
<keyword evidence="4" id="KW-1185">Reference proteome</keyword>
<dbReference type="Pfam" id="PF02321">
    <property type="entry name" value="OEP"/>
    <property type="match status" value="2"/>
</dbReference>
<dbReference type="InterPro" id="IPR010131">
    <property type="entry name" value="MdtP/NodT-like"/>
</dbReference>
<dbReference type="RefSeq" id="WP_146785508.1">
    <property type="nucleotide sequence ID" value="NZ_VOLT01000003.1"/>
</dbReference>
<feature type="signal peptide" evidence="2">
    <location>
        <begin position="1"/>
        <end position="23"/>
    </location>
</feature>
<dbReference type="EMBL" id="VOLT01000003">
    <property type="protein sequence ID" value="TWX69685.1"/>
    <property type="molecule type" value="Genomic_DNA"/>
</dbReference>
<name>A0A5C6QL33_9GAMM</name>
<gene>
    <name evidence="3" type="ORF">ESZ36_06965</name>
</gene>
<dbReference type="GO" id="GO:0015562">
    <property type="term" value="F:efflux transmembrane transporter activity"/>
    <property type="evidence" value="ECO:0007669"/>
    <property type="project" value="InterPro"/>
</dbReference>
<dbReference type="InterPro" id="IPR003423">
    <property type="entry name" value="OMP_efflux"/>
</dbReference>
<dbReference type="PANTHER" id="PTHR30203:SF23">
    <property type="entry name" value="OUTER MEMBRANE EFFLUX PROTEIN"/>
    <property type="match status" value="1"/>
</dbReference>
<dbReference type="OrthoDB" id="9770517at2"/>
<dbReference type="SUPFAM" id="SSF56954">
    <property type="entry name" value="Outer membrane efflux proteins (OEP)"/>
    <property type="match status" value="1"/>
</dbReference>
<proteinExistence type="inferred from homology"/>